<dbReference type="EMBL" id="FO082046">
    <property type="protein sequence ID" value="CCE87132.1"/>
    <property type="molecule type" value="Genomic_DNA"/>
</dbReference>
<dbReference type="Gene3D" id="3.30.2380.10">
    <property type="entry name" value="CGI121/TPRKB"/>
    <property type="match status" value="1"/>
</dbReference>
<dbReference type="Pfam" id="PF08617">
    <property type="entry name" value="CGI-121"/>
    <property type="match status" value="1"/>
</dbReference>
<dbReference type="PANTHER" id="PTHR15840">
    <property type="entry name" value="CGI-121 FAMILY MEMBER"/>
    <property type="match status" value="1"/>
</dbReference>
<dbReference type="PANTHER" id="PTHR15840:SF10">
    <property type="entry name" value="EKC_KEOPS COMPLEX SUBUNIT TPRKB"/>
    <property type="match status" value="1"/>
</dbReference>
<dbReference type="STRING" id="559304.G8XZM3"/>
<protein>
    <recommendedName>
        <fullName evidence="4">EKC/KEOPS complex subunit CGI121</fullName>
    </recommendedName>
    <alternativeName>
        <fullName evidence="3">EKC/KEOPS complex subunit cgi121</fullName>
    </alternativeName>
</protein>
<dbReference type="GO" id="GO:0002949">
    <property type="term" value="P:tRNA threonylcarbamoyladenosine modification"/>
    <property type="evidence" value="ECO:0007669"/>
    <property type="project" value="TreeGrafter"/>
</dbReference>
<dbReference type="OMA" id="DANPHFD"/>
<keyword evidence="6 8" id="KW-0539">Nucleus</keyword>
<gene>
    <name evidence="9" type="primary">Piso0_005671</name>
    <name evidence="9" type="ORF">GNLVRS01_PISO0N20033g</name>
</gene>
<name>G8XZM3_PICSO</name>
<sequence>MVYLQTKFPQFPEYTIFISLYRGVQKEVIEGVKTGLISGDEKYDFCFLNTTHIISVEQLYNAVHKALLNDLNESKVAKTLNTEIILNLSPINNIGDALRRFGVNENQSDVIVIKVLPSGTNEAGLDKLNNSVIELLGGSSVSNPTLNDDIIFSDLVDMKKLKKVYKLNDAKIDFSQSIQNDISKLVIACCHLRGC</sequence>
<dbReference type="Proteomes" id="UP000005222">
    <property type="component" value="Chromosome N"/>
</dbReference>
<evidence type="ECO:0000256" key="1">
    <source>
        <dbReference type="ARBA" id="ARBA00004123"/>
    </source>
</evidence>
<evidence type="ECO:0000313" key="9">
    <source>
        <dbReference type="EMBL" id="CCE87132.1"/>
    </source>
</evidence>
<organism evidence="9 10">
    <name type="scientific">Pichia sorbitophila (strain ATCC MYA-4447 / BCRC 22081 / CBS 7064 / NBRC 10061 / NRRL Y-12695)</name>
    <name type="common">Hybrid yeast</name>
    <dbReference type="NCBI Taxonomy" id="559304"/>
    <lineage>
        <taxon>Eukaryota</taxon>
        <taxon>Fungi</taxon>
        <taxon>Dikarya</taxon>
        <taxon>Ascomycota</taxon>
        <taxon>Saccharomycotina</taxon>
        <taxon>Pichiomycetes</taxon>
        <taxon>Debaryomycetaceae</taxon>
        <taxon>Millerozyma</taxon>
    </lineage>
</organism>
<evidence type="ECO:0000256" key="5">
    <source>
        <dbReference type="ARBA" id="ARBA00022694"/>
    </source>
</evidence>
<dbReference type="GO" id="GO:0005634">
    <property type="term" value="C:nucleus"/>
    <property type="evidence" value="ECO:0007669"/>
    <property type="project" value="UniProtKB-SubCell"/>
</dbReference>
<evidence type="ECO:0000256" key="6">
    <source>
        <dbReference type="ARBA" id="ARBA00023242"/>
    </source>
</evidence>
<dbReference type="GO" id="GO:0000408">
    <property type="term" value="C:EKC/KEOPS complex"/>
    <property type="evidence" value="ECO:0007669"/>
    <property type="project" value="TreeGrafter"/>
</dbReference>
<proteinExistence type="inferred from homology"/>
<dbReference type="OrthoDB" id="329139at2759"/>
<dbReference type="eggNOG" id="KOG4066">
    <property type="taxonomic scope" value="Eukaryota"/>
</dbReference>
<keyword evidence="5" id="KW-0819">tRNA processing</keyword>
<keyword evidence="10" id="KW-1185">Reference proteome</keyword>
<evidence type="ECO:0000256" key="7">
    <source>
        <dbReference type="ARBA" id="ARBA00025043"/>
    </source>
</evidence>
<dbReference type="InterPro" id="IPR036504">
    <property type="entry name" value="CGI121/TPRKB_sf"/>
</dbReference>
<comment type="function">
    <text evidence="7">Component of the EKC/KEOPS complex that is required for the formation of a threonylcarbamoyl group on adenosine at position 37 (t(6)A37) in tRNAs that read codons beginning with adenine. The complex is probably involved in the transfer of the threonylcarbamoyl moiety of threonylcarbamoyl-AMP (TC-AMP) to the N6 group of A37. CGI121 acts as an allosteric effector that regulates the t(6)A activity of the complex. The EKC/KEOPS complex also promotes both telomere uncapping and telomere elongation. The complex is required for efficient recruitment of transcriptional coactivators. CGI121 is not required for tRNA modification.</text>
</comment>
<evidence type="ECO:0000256" key="8">
    <source>
        <dbReference type="RuleBase" id="RU004398"/>
    </source>
</evidence>
<dbReference type="FunCoup" id="G8XZM3">
    <property type="interactions" value="801"/>
</dbReference>
<accession>G8XZM3</accession>
<comment type="subcellular location">
    <subcellularLocation>
        <location evidence="1">Nucleus</location>
    </subcellularLocation>
</comment>
<comment type="similarity">
    <text evidence="2 8">Belongs to the CGI121/TPRKB family.</text>
</comment>
<evidence type="ECO:0000313" key="10">
    <source>
        <dbReference type="Proteomes" id="UP000005222"/>
    </source>
</evidence>
<dbReference type="GO" id="GO:0005829">
    <property type="term" value="C:cytosol"/>
    <property type="evidence" value="ECO:0007669"/>
    <property type="project" value="TreeGrafter"/>
</dbReference>
<evidence type="ECO:0000256" key="4">
    <source>
        <dbReference type="ARBA" id="ARBA00016009"/>
    </source>
</evidence>
<evidence type="ECO:0000256" key="3">
    <source>
        <dbReference type="ARBA" id="ARBA00015316"/>
    </source>
</evidence>
<dbReference type="AlphaFoldDB" id="G8XZM3"/>
<evidence type="ECO:0000256" key="2">
    <source>
        <dbReference type="ARBA" id="ARBA00005546"/>
    </source>
</evidence>
<dbReference type="InParanoid" id="G8XZM3"/>
<reference evidence="9 10" key="1">
    <citation type="journal article" date="2012" name="G3 (Bethesda)">
        <title>Pichia sorbitophila, an interspecies yeast hybrid reveals early steps of genome resolution following polyploidization.</title>
        <authorList>
            <person name="Leh Louis V."/>
            <person name="Despons L."/>
            <person name="Friedrich A."/>
            <person name="Martin T."/>
            <person name="Durrens P."/>
            <person name="Casaregola S."/>
            <person name="Neuveglise C."/>
            <person name="Fairhead C."/>
            <person name="Marck C."/>
            <person name="Cruz J.A."/>
            <person name="Straub M.L."/>
            <person name="Kugler V."/>
            <person name="Sacerdot C."/>
            <person name="Uzunov Z."/>
            <person name="Thierry A."/>
            <person name="Weiss S."/>
            <person name="Bleykasten C."/>
            <person name="De Montigny J."/>
            <person name="Jacques N."/>
            <person name="Jung P."/>
            <person name="Lemaire M."/>
            <person name="Mallet S."/>
            <person name="Morel G."/>
            <person name="Richard G.F."/>
            <person name="Sarkar A."/>
            <person name="Savel G."/>
            <person name="Schacherer J."/>
            <person name="Seret M.L."/>
            <person name="Talla E."/>
            <person name="Samson G."/>
            <person name="Jubin C."/>
            <person name="Poulain J."/>
            <person name="Vacherie B."/>
            <person name="Barbe V."/>
            <person name="Pelletier E."/>
            <person name="Sherman D.J."/>
            <person name="Westhof E."/>
            <person name="Weissenbach J."/>
            <person name="Baret P.V."/>
            <person name="Wincker P."/>
            <person name="Gaillardin C."/>
            <person name="Dujon B."/>
            <person name="Souciet J.L."/>
        </authorList>
    </citation>
    <scope>NUCLEOTIDE SEQUENCE [LARGE SCALE GENOMIC DNA]</scope>
    <source>
        <strain evidence="10">ATCC MYA-4447 / BCRC 22081 / CBS 7064 / NBRC 10061 / NRRL Y-12695</strain>
    </source>
</reference>
<dbReference type="SUPFAM" id="SSF143870">
    <property type="entry name" value="PF0523-like"/>
    <property type="match status" value="1"/>
</dbReference>
<dbReference type="HOGENOM" id="CLU_065847_1_1_1"/>
<dbReference type="InterPro" id="IPR013926">
    <property type="entry name" value="CGI121/TPRKB"/>
</dbReference>